<dbReference type="STRING" id="1328759.A0A5C2RLJ3"/>
<dbReference type="AlphaFoldDB" id="A0A5C2RLJ3"/>
<evidence type="ECO:0000313" key="1">
    <source>
        <dbReference type="EMBL" id="RPD52518.1"/>
    </source>
</evidence>
<organism evidence="1 2">
    <name type="scientific">Lentinus tigrinus ALCF2SS1-6</name>
    <dbReference type="NCBI Taxonomy" id="1328759"/>
    <lineage>
        <taxon>Eukaryota</taxon>
        <taxon>Fungi</taxon>
        <taxon>Dikarya</taxon>
        <taxon>Basidiomycota</taxon>
        <taxon>Agaricomycotina</taxon>
        <taxon>Agaricomycetes</taxon>
        <taxon>Polyporales</taxon>
        <taxon>Polyporaceae</taxon>
        <taxon>Lentinus</taxon>
    </lineage>
</organism>
<sequence>CYLHGLYLHGKEQQPAVDLAEMFQRRKCNHREAIPADECLGNVVDLRRMHMHRYILATQTRAIAAVPILHMNRSVIIL</sequence>
<protein>
    <submittedName>
        <fullName evidence="1">Uncharacterized protein</fullName>
    </submittedName>
</protein>
<dbReference type="Pfam" id="PF04900">
    <property type="entry name" value="Fcf1"/>
    <property type="match status" value="1"/>
</dbReference>
<accession>A0A5C2RLJ3</accession>
<keyword evidence="2" id="KW-1185">Reference proteome</keyword>
<feature type="non-terminal residue" evidence="1">
    <location>
        <position position="78"/>
    </location>
</feature>
<dbReference type="Gene3D" id="3.40.50.1010">
    <property type="entry name" value="5'-nuclease"/>
    <property type="match status" value="1"/>
</dbReference>
<name>A0A5C2RLJ3_9APHY</name>
<reference evidence="1" key="1">
    <citation type="journal article" date="2018" name="Genome Biol. Evol.">
        <title>Genomics and development of Lentinus tigrinus, a white-rot wood-decaying mushroom with dimorphic fruiting bodies.</title>
        <authorList>
            <person name="Wu B."/>
            <person name="Xu Z."/>
            <person name="Knudson A."/>
            <person name="Carlson A."/>
            <person name="Chen N."/>
            <person name="Kovaka S."/>
            <person name="LaButti K."/>
            <person name="Lipzen A."/>
            <person name="Pennachio C."/>
            <person name="Riley R."/>
            <person name="Schakwitz W."/>
            <person name="Umezawa K."/>
            <person name="Ohm R.A."/>
            <person name="Grigoriev I.V."/>
            <person name="Nagy L.G."/>
            <person name="Gibbons J."/>
            <person name="Hibbett D."/>
        </authorList>
    </citation>
    <scope>NUCLEOTIDE SEQUENCE [LARGE SCALE GENOMIC DNA]</scope>
    <source>
        <strain evidence="1">ALCF2SS1-6</strain>
    </source>
</reference>
<dbReference type="GO" id="GO:0032040">
    <property type="term" value="C:small-subunit processome"/>
    <property type="evidence" value="ECO:0007669"/>
    <property type="project" value="InterPro"/>
</dbReference>
<gene>
    <name evidence="1" type="ORF">L227DRAFT_487450</name>
</gene>
<proteinExistence type="predicted"/>
<dbReference type="OrthoDB" id="25675at2759"/>
<dbReference type="InterPro" id="IPR006984">
    <property type="entry name" value="Fcf1/UTP23"/>
</dbReference>
<feature type="non-terminal residue" evidence="1">
    <location>
        <position position="1"/>
    </location>
</feature>
<dbReference type="EMBL" id="ML122355">
    <property type="protein sequence ID" value="RPD52518.1"/>
    <property type="molecule type" value="Genomic_DNA"/>
</dbReference>
<dbReference type="Proteomes" id="UP000313359">
    <property type="component" value="Unassembled WGS sequence"/>
</dbReference>
<evidence type="ECO:0000313" key="2">
    <source>
        <dbReference type="Proteomes" id="UP000313359"/>
    </source>
</evidence>